<organism evidence="1 2">
    <name type="scientific">Clostridioides difficile</name>
    <name type="common">Peptoclostridium difficile</name>
    <dbReference type="NCBI Taxonomy" id="1496"/>
    <lineage>
        <taxon>Bacteria</taxon>
        <taxon>Bacillati</taxon>
        <taxon>Bacillota</taxon>
        <taxon>Clostridia</taxon>
        <taxon>Peptostreptococcales</taxon>
        <taxon>Peptostreptococcaceae</taxon>
        <taxon>Clostridioides</taxon>
    </lineage>
</organism>
<reference evidence="1" key="2">
    <citation type="submission" date="2021-06" db="EMBL/GenBank/DDBJ databases">
        <authorList>
            <consortium name="NCBI Pathogen Detection Project"/>
        </authorList>
    </citation>
    <scope>NUCLEOTIDE SEQUENCE</scope>
    <source>
        <strain evidence="1">HN1000</strain>
    </source>
</reference>
<proteinExistence type="predicted"/>
<evidence type="ECO:0000313" key="1">
    <source>
        <dbReference type="EMBL" id="HBH1544352.1"/>
    </source>
</evidence>
<gene>
    <name evidence="1" type="ORF">KRM00_003901</name>
</gene>
<dbReference type="EMBL" id="DAEPXK010000075">
    <property type="protein sequence ID" value="HBH1544352.1"/>
    <property type="molecule type" value="Genomic_DNA"/>
</dbReference>
<name>A0AAN6A7W0_CLODI</name>
<evidence type="ECO:0000313" key="2">
    <source>
        <dbReference type="Proteomes" id="UP000878956"/>
    </source>
</evidence>
<accession>A0AAN6A7W0</accession>
<dbReference type="AlphaFoldDB" id="A0AAN6A7W0"/>
<sequence length="99" mass="11663">MELLELIKYNYSKKNSDISIILKEILNKESDIVIKEKLSRIFYMAEGYTEYKIKDLAINLNVSKTAIKYMLKSLLEENKIELLKINNTTFIIPIIENIF</sequence>
<protein>
    <submittedName>
        <fullName evidence="1">Uncharacterized protein</fullName>
    </submittedName>
</protein>
<reference evidence="1" key="1">
    <citation type="journal article" date="2018" name="Genome Biol.">
        <title>SKESA: strategic k-mer extension for scrupulous assemblies.</title>
        <authorList>
            <person name="Souvorov A."/>
            <person name="Agarwala R."/>
            <person name="Lipman D.J."/>
        </authorList>
    </citation>
    <scope>NUCLEOTIDE SEQUENCE</scope>
    <source>
        <strain evidence="1">HN1000</strain>
    </source>
</reference>
<dbReference type="RefSeq" id="WP_009899540.1">
    <property type="nucleotide sequence ID" value="NZ_CP037850.1"/>
</dbReference>
<comment type="caution">
    <text evidence="1">The sequence shown here is derived from an EMBL/GenBank/DDBJ whole genome shotgun (WGS) entry which is preliminary data.</text>
</comment>
<dbReference type="Proteomes" id="UP000878956">
    <property type="component" value="Unassembled WGS sequence"/>
</dbReference>